<evidence type="ECO:0000313" key="3">
    <source>
        <dbReference type="Proteomes" id="UP000254510"/>
    </source>
</evidence>
<sequence>MYSRQKAFVFGLLGLAFGYFCHRLTLLYDSLTNAPPMERIAYLLGEGLNQVFNPLWLFSFTQKSFLAFILGVLTMTLVYLYVSTGQKVYREGEEYGSARFGTSKEKRNFYSKNPFNDTILARDVRLTLLEKKKPQFDRNKN</sequence>
<evidence type="ECO:0000313" key="2">
    <source>
        <dbReference type="EMBL" id="SUN62147.1"/>
    </source>
</evidence>
<gene>
    <name evidence="2" type="ORF">NCTC13767_02515</name>
</gene>
<keyword evidence="1" id="KW-0812">Transmembrane</keyword>
<feature type="transmembrane region" description="Helical" evidence="1">
    <location>
        <begin position="64"/>
        <end position="82"/>
    </location>
</feature>
<organism evidence="2 3">
    <name type="scientific">Streptococcus gallolyticus</name>
    <dbReference type="NCBI Taxonomy" id="315405"/>
    <lineage>
        <taxon>Bacteria</taxon>
        <taxon>Bacillati</taxon>
        <taxon>Bacillota</taxon>
        <taxon>Bacilli</taxon>
        <taxon>Lactobacillales</taxon>
        <taxon>Streptococcaceae</taxon>
        <taxon>Streptococcus</taxon>
    </lineage>
</organism>
<proteinExistence type="predicted"/>
<keyword evidence="1" id="KW-0472">Membrane</keyword>
<dbReference type="Proteomes" id="UP000254510">
    <property type="component" value="Unassembled WGS sequence"/>
</dbReference>
<reference evidence="2 3" key="1">
    <citation type="submission" date="2018-06" db="EMBL/GenBank/DDBJ databases">
        <authorList>
            <consortium name="Pathogen Informatics"/>
            <person name="Doyle S."/>
        </authorList>
    </citation>
    <scope>NUCLEOTIDE SEQUENCE [LARGE SCALE GENOMIC DNA]</scope>
    <source>
        <strain evidence="2 3">NCTC13767</strain>
    </source>
</reference>
<dbReference type="AlphaFoldDB" id="A0A380KCY9"/>
<dbReference type="EMBL" id="UHFM01000006">
    <property type="protein sequence ID" value="SUN62147.1"/>
    <property type="molecule type" value="Genomic_DNA"/>
</dbReference>
<accession>A0A380KCY9</accession>
<name>A0A380KCY9_9STRE</name>
<protein>
    <submittedName>
        <fullName evidence="2">Uncharacterized protein</fullName>
    </submittedName>
</protein>
<evidence type="ECO:0000256" key="1">
    <source>
        <dbReference type="SAM" id="Phobius"/>
    </source>
</evidence>
<keyword evidence="1" id="KW-1133">Transmembrane helix</keyword>